<dbReference type="Proteomes" id="UP000001542">
    <property type="component" value="Unassembled WGS sequence"/>
</dbReference>
<evidence type="ECO:0000313" key="1">
    <source>
        <dbReference type="EMBL" id="EAY15077.1"/>
    </source>
</evidence>
<dbReference type="VEuPathDB" id="TrichDB:TVAGG3_0185960"/>
<gene>
    <name evidence="1" type="ORF">TVAG_019780</name>
</gene>
<dbReference type="RefSeq" id="XP_001327300.1">
    <property type="nucleotide sequence ID" value="XM_001327265.1"/>
</dbReference>
<name>A2DX50_TRIV3</name>
<dbReference type="EMBL" id="DS113261">
    <property type="protein sequence ID" value="EAY15077.1"/>
    <property type="molecule type" value="Genomic_DNA"/>
</dbReference>
<dbReference type="AlphaFoldDB" id="A2DX50"/>
<accession>A2DX50</accession>
<dbReference type="VEuPathDB" id="TrichDB:TVAG_019780"/>
<sequence>MGAFILLSSQNQEEMVSAILDMNFFVDVALTHFQTTAPDQIIGRLASLTTNFLVTCPEKAFKNLSQLVFTFLDYAHNVSVLNFYENIFSNATKAIKAQILFIENGFAHEIAKRLDEIDISKVADKYDQYFIKYANLYMIVATVCMHQEYVDAFSTQEVINSLSRTFHYAPSYVDGARWEAIVSLVNTKSLPKLEMFIPMAISKLIDAVKEPSQDIVNCINFITKVISLNDNYVKILLQSQVIPIILRIAIQFENSSILLNSFAKFTIECLNHEQSCEKILISYIPLFIATVNHPHYSSFTSLCKLLLLQIDEDSKHNKNLKKKLEQVDCYLEIRETFIKKYKKLIDTHYGGDVYVNIAMSN</sequence>
<reference evidence="1" key="1">
    <citation type="submission" date="2006-10" db="EMBL/GenBank/DDBJ databases">
        <authorList>
            <person name="Amadeo P."/>
            <person name="Zhao Q."/>
            <person name="Wortman J."/>
            <person name="Fraser-Liggett C."/>
            <person name="Carlton J."/>
        </authorList>
    </citation>
    <scope>NUCLEOTIDE SEQUENCE</scope>
    <source>
        <strain evidence="1">G3</strain>
    </source>
</reference>
<proteinExistence type="predicted"/>
<dbReference type="OrthoDB" id="10630458at2759"/>
<protein>
    <submittedName>
        <fullName evidence="1">Uncharacterized protein</fullName>
    </submittedName>
</protein>
<keyword evidence="2" id="KW-1185">Reference proteome</keyword>
<evidence type="ECO:0000313" key="2">
    <source>
        <dbReference type="Proteomes" id="UP000001542"/>
    </source>
</evidence>
<reference evidence="1" key="2">
    <citation type="journal article" date="2007" name="Science">
        <title>Draft genome sequence of the sexually transmitted pathogen Trichomonas vaginalis.</title>
        <authorList>
            <person name="Carlton J.M."/>
            <person name="Hirt R.P."/>
            <person name="Silva J.C."/>
            <person name="Delcher A.L."/>
            <person name="Schatz M."/>
            <person name="Zhao Q."/>
            <person name="Wortman J.R."/>
            <person name="Bidwell S.L."/>
            <person name="Alsmark U.C.M."/>
            <person name="Besteiro S."/>
            <person name="Sicheritz-Ponten T."/>
            <person name="Noel C.J."/>
            <person name="Dacks J.B."/>
            <person name="Foster P.G."/>
            <person name="Simillion C."/>
            <person name="Van de Peer Y."/>
            <person name="Miranda-Saavedra D."/>
            <person name="Barton G.J."/>
            <person name="Westrop G.D."/>
            <person name="Mueller S."/>
            <person name="Dessi D."/>
            <person name="Fiori P.L."/>
            <person name="Ren Q."/>
            <person name="Paulsen I."/>
            <person name="Zhang H."/>
            <person name="Bastida-Corcuera F.D."/>
            <person name="Simoes-Barbosa A."/>
            <person name="Brown M.T."/>
            <person name="Hayes R.D."/>
            <person name="Mukherjee M."/>
            <person name="Okumura C.Y."/>
            <person name="Schneider R."/>
            <person name="Smith A.J."/>
            <person name="Vanacova S."/>
            <person name="Villalvazo M."/>
            <person name="Haas B.J."/>
            <person name="Pertea M."/>
            <person name="Feldblyum T.V."/>
            <person name="Utterback T.R."/>
            <person name="Shu C.L."/>
            <person name="Osoegawa K."/>
            <person name="de Jong P.J."/>
            <person name="Hrdy I."/>
            <person name="Horvathova L."/>
            <person name="Zubacova Z."/>
            <person name="Dolezal P."/>
            <person name="Malik S.B."/>
            <person name="Logsdon J.M. Jr."/>
            <person name="Henze K."/>
            <person name="Gupta A."/>
            <person name="Wang C.C."/>
            <person name="Dunne R.L."/>
            <person name="Upcroft J.A."/>
            <person name="Upcroft P."/>
            <person name="White O."/>
            <person name="Salzberg S.L."/>
            <person name="Tang P."/>
            <person name="Chiu C.-H."/>
            <person name="Lee Y.-S."/>
            <person name="Embley T.M."/>
            <person name="Coombs G.H."/>
            <person name="Mottram J.C."/>
            <person name="Tachezy J."/>
            <person name="Fraser-Liggett C.M."/>
            <person name="Johnson P.J."/>
        </authorList>
    </citation>
    <scope>NUCLEOTIDE SEQUENCE [LARGE SCALE GENOMIC DNA]</scope>
    <source>
        <strain evidence="1">G3</strain>
    </source>
</reference>
<dbReference type="SMR" id="A2DX50"/>
<dbReference type="KEGG" id="tva:4773077"/>
<organism evidence="1 2">
    <name type="scientific">Trichomonas vaginalis (strain ATCC PRA-98 / G3)</name>
    <dbReference type="NCBI Taxonomy" id="412133"/>
    <lineage>
        <taxon>Eukaryota</taxon>
        <taxon>Metamonada</taxon>
        <taxon>Parabasalia</taxon>
        <taxon>Trichomonadida</taxon>
        <taxon>Trichomonadidae</taxon>
        <taxon>Trichomonas</taxon>
    </lineage>
</organism>
<dbReference type="InParanoid" id="A2DX50"/>